<dbReference type="Proteomes" id="UP001165366">
    <property type="component" value="Unassembled WGS sequence"/>
</dbReference>
<keyword evidence="2" id="KW-1185">Reference proteome</keyword>
<dbReference type="Gene3D" id="3.30.2020.40">
    <property type="entry name" value="Uncharacterised protein PF10387, DUF2442"/>
    <property type="match status" value="1"/>
</dbReference>
<dbReference type="EMBL" id="JAKLWS010000004">
    <property type="protein sequence ID" value="MCG2587963.1"/>
    <property type="molecule type" value="Genomic_DNA"/>
</dbReference>
<evidence type="ECO:0000313" key="2">
    <source>
        <dbReference type="Proteomes" id="UP001165366"/>
    </source>
</evidence>
<gene>
    <name evidence="1" type="ORF">L6773_05270</name>
</gene>
<comment type="caution">
    <text evidence="1">The sequence shown here is derived from an EMBL/GenBank/DDBJ whole genome shotgun (WGS) entry which is preliminary data.</text>
</comment>
<sequence>MSTLVKNKLVKATDLEFTEDSMRVFLEDGREITVPIEWFPKLRDASIEEKKNWRLIGNGVGIHWESLDEDISVKGLLS</sequence>
<protein>
    <submittedName>
        <fullName evidence="1">DUF2442 domain-containing protein</fullName>
    </submittedName>
</protein>
<reference evidence="1" key="2">
    <citation type="submission" date="2024-05" db="EMBL/GenBank/DDBJ databases">
        <title>Rhodohalobacter halophilus gen. nov., sp. nov., a moderately halophilic member of the family Balneolaceae.</title>
        <authorList>
            <person name="Xia J."/>
        </authorList>
    </citation>
    <scope>NUCLEOTIDE SEQUENCE</scope>
    <source>
        <strain evidence="1">WB101</strain>
    </source>
</reference>
<dbReference type="InterPro" id="IPR018841">
    <property type="entry name" value="DUF2442"/>
</dbReference>
<proteinExistence type="predicted"/>
<reference evidence="1" key="1">
    <citation type="submission" date="2022-01" db="EMBL/GenBank/DDBJ databases">
        <authorList>
            <person name="Wang Y."/>
        </authorList>
    </citation>
    <scope>NUCLEOTIDE SEQUENCE</scope>
    <source>
        <strain evidence="1">WB101</strain>
    </source>
</reference>
<organism evidence="1 2">
    <name type="scientific">Rhodohalobacter sulfatireducens</name>
    <dbReference type="NCBI Taxonomy" id="2911366"/>
    <lineage>
        <taxon>Bacteria</taxon>
        <taxon>Pseudomonadati</taxon>
        <taxon>Balneolota</taxon>
        <taxon>Balneolia</taxon>
        <taxon>Balneolales</taxon>
        <taxon>Balneolaceae</taxon>
        <taxon>Rhodohalobacter</taxon>
    </lineage>
</organism>
<dbReference type="Pfam" id="PF10387">
    <property type="entry name" value="DUF2442"/>
    <property type="match status" value="1"/>
</dbReference>
<dbReference type="RefSeq" id="WP_237852807.1">
    <property type="nucleotide sequence ID" value="NZ_JAKLWS010000004.1"/>
</dbReference>
<accession>A0ABS9KAV7</accession>
<evidence type="ECO:0000313" key="1">
    <source>
        <dbReference type="EMBL" id="MCG2587963.1"/>
    </source>
</evidence>
<name>A0ABS9KAV7_9BACT</name>